<comment type="caution">
    <text evidence="1">The sequence shown here is derived from an EMBL/GenBank/DDBJ whole genome shotgun (WGS) entry which is preliminary data.</text>
</comment>
<protein>
    <submittedName>
        <fullName evidence="1">Uncharacterized protein</fullName>
    </submittedName>
</protein>
<gene>
    <name evidence="1" type="ORF">HanXRQr2_Chr01g0037711</name>
</gene>
<evidence type="ECO:0000313" key="2">
    <source>
        <dbReference type="Proteomes" id="UP000215914"/>
    </source>
</evidence>
<sequence>MTKKTVVTIHSCRVNGRKKTQALESSFFIGTITTKPDSTYGCVKSTTFVRLAVIEISPTTTSKTCINGKYYIWKYHKMQG</sequence>
<reference evidence="1" key="1">
    <citation type="journal article" date="2017" name="Nature">
        <title>The sunflower genome provides insights into oil metabolism, flowering and Asterid evolution.</title>
        <authorList>
            <person name="Badouin H."/>
            <person name="Gouzy J."/>
            <person name="Grassa C.J."/>
            <person name="Murat F."/>
            <person name="Staton S.E."/>
            <person name="Cottret L."/>
            <person name="Lelandais-Briere C."/>
            <person name="Owens G.L."/>
            <person name="Carrere S."/>
            <person name="Mayjonade B."/>
            <person name="Legrand L."/>
            <person name="Gill N."/>
            <person name="Kane N.C."/>
            <person name="Bowers J.E."/>
            <person name="Hubner S."/>
            <person name="Bellec A."/>
            <person name="Berard A."/>
            <person name="Berges H."/>
            <person name="Blanchet N."/>
            <person name="Boniface M.C."/>
            <person name="Brunel D."/>
            <person name="Catrice O."/>
            <person name="Chaidir N."/>
            <person name="Claudel C."/>
            <person name="Donnadieu C."/>
            <person name="Faraut T."/>
            <person name="Fievet G."/>
            <person name="Helmstetter N."/>
            <person name="King M."/>
            <person name="Knapp S.J."/>
            <person name="Lai Z."/>
            <person name="Le Paslier M.C."/>
            <person name="Lippi Y."/>
            <person name="Lorenzon L."/>
            <person name="Mandel J.R."/>
            <person name="Marage G."/>
            <person name="Marchand G."/>
            <person name="Marquand E."/>
            <person name="Bret-Mestries E."/>
            <person name="Morien E."/>
            <person name="Nambeesan S."/>
            <person name="Nguyen T."/>
            <person name="Pegot-Espagnet P."/>
            <person name="Pouilly N."/>
            <person name="Raftis F."/>
            <person name="Sallet E."/>
            <person name="Schiex T."/>
            <person name="Thomas J."/>
            <person name="Vandecasteele C."/>
            <person name="Vares D."/>
            <person name="Vear F."/>
            <person name="Vautrin S."/>
            <person name="Crespi M."/>
            <person name="Mangin B."/>
            <person name="Burke J.M."/>
            <person name="Salse J."/>
            <person name="Munos S."/>
            <person name="Vincourt P."/>
            <person name="Rieseberg L.H."/>
            <person name="Langlade N.B."/>
        </authorList>
    </citation>
    <scope>NUCLEOTIDE SEQUENCE</scope>
    <source>
        <tissue evidence="1">Leaves</tissue>
    </source>
</reference>
<dbReference type="Proteomes" id="UP000215914">
    <property type="component" value="Unassembled WGS sequence"/>
</dbReference>
<proteinExistence type="predicted"/>
<name>A0A9K3JZ93_HELAN</name>
<evidence type="ECO:0000313" key="1">
    <source>
        <dbReference type="EMBL" id="KAF5823377.1"/>
    </source>
</evidence>
<dbReference type="EMBL" id="MNCJ02000316">
    <property type="protein sequence ID" value="KAF5823377.1"/>
    <property type="molecule type" value="Genomic_DNA"/>
</dbReference>
<dbReference type="Gramene" id="mRNA:HanXRQr2_Chr01g0037711">
    <property type="protein sequence ID" value="CDS:HanXRQr2_Chr01g0037711.1"/>
    <property type="gene ID" value="HanXRQr2_Chr01g0037711"/>
</dbReference>
<organism evidence="1 2">
    <name type="scientific">Helianthus annuus</name>
    <name type="common">Common sunflower</name>
    <dbReference type="NCBI Taxonomy" id="4232"/>
    <lineage>
        <taxon>Eukaryota</taxon>
        <taxon>Viridiplantae</taxon>
        <taxon>Streptophyta</taxon>
        <taxon>Embryophyta</taxon>
        <taxon>Tracheophyta</taxon>
        <taxon>Spermatophyta</taxon>
        <taxon>Magnoliopsida</taxon>
        <taxon>eudicotyledons</taxon>
        <taxon>Gunneridae</taxon>
        <taxon>Pentapetalae</taxon>
        <taxon>asterids</taxon>
        <taxon>campanulids</taxon>
        <taxon>Asterales</taxon>
        <taxon>Asteraceae</taxon>
        <taxon>Asteroideae</taxon>
        <taxon>Heliantheae alliance</taxon>
        <taxon>Heliantheae</taxon>
        <taxon>Helianthus</taxon>
    </lineage>
</organism>
<keyword evidence="2" id="KW-1185">Reference proteome</keyword>
<accession>A0A9K3JZ93</accession>
<reference evidence="1" key="2">
    <citation type="submission" date="2020-06" db="EMBL/GenBank/DDBJ databases">
        <title>Helianthus annuus Genome sequencing and assembly Release 2.</title>
        <authorList>
            <person name="Gouzy J."/>
            <person name="Langlade N."/>
            <person name="Munos S."/>
        </authorList>
    </citation>
    <scope>NUCLEOTIDE SEQUENCE</scope>
    <source>
        <tissue evidence="1">Leaves</tissue>
    </source>
</reference>
<dbReference type="AlphaFoldDB" id="A0A9K3JZ93"/>